<protein>
    <submittedName>
        <fullName evidence="1">Uncharacterized protein</fullName>
    </submittedName>
</protein>
<name>A0A9P6DIA8_9AGAM</name>
<dbReference type="Proteomes" id="UP000886523">
    <property type="component" value="Unassembled WGS sequence"/>
</dbReference>
<keyword evidence="2" id="KW-1185">Reference proteome</keyword>
<gene>
    <name evidence="1" type="ORF">BS47DRAFT_688357</name>
</gene>
<dbReference type="AlphaFoldDB" id="A0A9P6DIA8"/>
<dbReference type="EMBL" id="MU129236">
    <property type="protein sequence ID" value="KAF9504352.1"/>
    <property type="molecule type" value="Genomic_DNA"/>
</dbReference>
<reference evidence="1" key="1">
    <citation type="journal article" date="2020" name="Nat. Commun.">
        <title>Large-scale genome sequencing of mycorrhizal fungi provides insights into the early evolution of symbiotic traits.</title>
        <authorList>
            <person name="Miyauchi S."/>
            <person name="Kiss E."/>
            <person name="Kuo A."/>
            <person name="Drula E."/>
            <person name="Kohler A."/>
            <person name="Sanchez-Garcia M."/>
            <person name="Morin E."/>
            <person name="Andreopoulos B."/>
            <person name="Barry K.W."/>
            <person name="Bonito G."/>
            <person name="Buee M."/>
            <person name="Carver A."/>
            <person name="Chen C."/>
            <person name="Cichocki N."/>
            <person name="Clum A."/>
            <person name="Culley D."/>
            <person name="Crous P.W."/>
            <person name="Fauchery L."/>
            <person name="Girlanda M."/>
            <person name="Hayes R.D."/>
            <person name="Keri Z."/>
            <person name="LaButti K."/>
            <person name="Lipzen A."/>
            <person name="Lombard V."/>
            <person name="Magnuson J."/>
            <person name="Maillard F."/>
            <person name="Murat C."/>
            <person name="Nolan M."/>
            <person name="Ohm R.A."/>
            <person name="Pangilinan J."/>
            <person name="Pereira M.F."/>
            <person name="Perotto S."/>
            <person name="Peter M."/>
            <person name="Pfister S."/>
            <person name="Riley R."/>
            <person name="Sitrit Y."/>
            <person name="Stielow J.B."/>
            <person name="Szollosi G."/>
            <person name="Zifcakova L."/>
            <person name="Stursova M."/>
            <person name="Spatafora J.W."/>
            <person name="Tedersoo L."/>
            <person name="Vaario L.M."/>
            <person name="Yamada A."/>
            <person name="Yan M."/>
            <person name="Wang P."/>
            <person name="Xu J."/>
            <person name="Bruns T."/>
            <person name="Baldrian P."/>
            <person name="Vilgalys R."/>
            <person name="Dunand C."/>
            <person name="Henrissat B."/>
            <person name="Grigoriev I.V."/>
            <person name="Hibbett D."/>
            <person name="Nagy L.G."/>
            <person name="Martin F.M."/>
        </authorList>
    </citation>
    <scope>NUCLEOTIDE SEQUENCE</scope>
    <source>
        <strain evidence="1">UP504</strain>
    </source>
</reference>
<accession>A0A9P6DIA8</accession>
<sequence>MADQVKHLLASSTKTFNELITPHPCNFVVPVTVNGSQNLGTYTQTDPEHRVHGHSLLCAVFVSSLDTSSWYGCRRLAVIASSLPTLFSLSTTTVERGCFFHSP</sequence>
<evidence type="ECO:0000313" key="1">
    <source>
        <dbReference type="EMBL" id="KAF9504352.1"/>
    </source>
</evidence>
<proteinExistence type="predicted"/>
<comment type="caution">
    <text evidence="1">The sequence shown here is derived from an EMBL/GenBank/DDBJ whole genome shotgun (WGS) entry which is preliminary data.</text>
</comment>
<evidence type="ECO:0000313" key="2">
    <source>
        <dbReference type="Proteomes" id="UP000886523"/>
    </source>
</evidence>
<organism evidence="1 2">
    <name type="scientific">Hydnum rufescens UP504</name>
    <dbReference type="NCBI Taxonomy" id="1448309"/>
    <lineage>
        <taxon>Eukaryota</taxon>
        <taxon>Fungi</taxon>
        <taxon>Dikarya</taxon>
        <taxon>Basidiomycota</taxon>
        <taxon>Agaricomycotina</taxon>
        <taxon>Agaricomycetes</taxon>
        <taxon>Cantharellales</taxon>
        <taxon>Hydnaceae</taxon>
        <taxon>Hydnum</taxon>
    </lineage>
</organism>